<evidence type="ECO:0000313" key="1">
    <source>
        <dbReference type="EMBL" id="OGC69315.1"/>
    </source>
</evidence>
<dbReference type="SUPFAM" id="SSF55144">
    <property type="entry name" value="LigT-like"/>
    <property type="match status" value="1"/>
</dbReference>
<comment type="caution">
    <text evidence="1">The sequence shown here is derived from an EMBL/GenBank/DDBJ whole genome shotgun (WGS) entry which is preliminary data.</text>
</comment>
<protein>
    <recommendedName>
        <fullName evidence="3">2'-5' RNA ligase</fullName>
    </recommendedName>
</protein>
<dbReference type="Gene3D" id="3.90.1140.10">
    <property type="entry name" value="Cyclic phosphodiesterase"/>
    <property type="match status" value="1"/>
</dbReference>
<gene>
    <name evidence="1" type="ORF">A2415_02975</name>
</gene>
<proteinExistence type="predicted"/>
<evidence type="ECO:0000313" key="2">
    <source>
        <dbReference type="Proteomes" id="UP000179113"/>
    </source>
</evidence>
<evidence type="ECO:0008006" key="3">
    <source>
        <dbReference type="Google" id="ProtNLM"/>
    </source>
</evidence>
<dbReference type="Pfam" id="PF13563">
    <property type="entry name" value="2_5_RNA_ligase2"/>
    <property type="match status" value="1"/>
</dbReference>
<name>A0A1F4WIN8_UNCKA</name>
<dbReference type="Proteomes" id="UP000179113">
    <property type="component" value="Unassembled WGS sequence"/>
</dbReference>
<dbReference type="AlphaFoldDB" id="A0A1F4WIN8"/>
<accession>A0A1F4WIN8</accession>
<reference evidence="1 2" key="1">
    <citation type="journal article" date="2016" name="Nat. Commun.">
        <title>Thousands of microbial genomes shed light on interconnected biogeochemical processes in an aquifer system.</title>
        <authorList>
            <person name="Anantharaman K."/>
            <person name="Brown C.T."/>
            <person name="Hug L.A."/>
            <person name="Sharon I."/>
            <person name="Castelle C.J."/>
            <person name="Probst A.J."/>
            <person name="Thomas B.C."/>
            <person name="Singh A."/>
            <person name="Wilkins M.J."/>
            <person name="Karaoz U."/>
            <person name="Brodie E.L."/>
            <person name="Williams K.H."/>
            <person name="Hubbard S.S."/>
            <person name="Banfield J.F."/>
        </authorList>
    </citation>
    <scope>NUCLEOTIDE SEQUENCE [LARGE SCALE GENOMIC DNA]</scope>
</reference>
<sequence>MSSLLSISVNIVIPGEILSQIFAVQTKLSTGFSEKRNYDPAGHLSALNKFMEDEEFGVFTKIITDYFRSVKPFEVTFDHFGKTDGNRYIFLYLEKDSAEKIMKIHDDLIILTKNIGNETWDAKPSTFAFLPHISMIKLDSSVIDQVLNTLKNAESKWSFVATALEVSKEVKVRGEHVGFNRDTVIYLT</sequence>
<dbReference type="InterPro" id="IPR009097">
    <property type="entry name" value="Cyclic_Pdiesterase"/>
</dbReference>
<dbReference type="EMBL" id="MEWA01000023">
    <property type="protein sequence ID" value="OGC69315.1"/>
    <property type="molecule type" value="Genomic_DNA"/>
</dbReference>
<organism evidence="1 2">
    <name type="scientific">candidate division WWE3 bacterium RIFOXYC1_FULL_39_7</name>
    <dbReference type="NCBI Taxonomy" id="1802643"/>
    <lineage>
        <taxon>Bacteria</taxon>
        <taxon>Katanobacteria</taxon>
    </lineage>
</organism>